<dbReference type="CDD" id="cd00090">
    <property type="entry name" value="HTH_ARSR"/>
    <property type="match status" value="1"/>
</dbReference>
<dbReference type="PANTHER" id="PTHR33154">
    <property type="entry name" value="TRANSCRIPTIONAL REGULATOR, ARSR FAMILY"/>
    <property type="match status" value="1"/>
</dbReference>
<proteinExistence type="predicted"/>
<keyword evidence="6" id="KW-1185">Reference proteome</keyword>
<dbReference type="RefSeq" id="WP_110436954.1">
    <property type="nucleotide sequence ID" value="NZ_DBEZDI010000169.1"/>
</dbReference>
<keyword evidence="3" id="KW-0804">Transcription</keyword>
<dbReference type="PRINTS" id="PR00778">
    <property type="entry name" value="HTHARSR"/>
</dbReference>
<evidence type="ECO:0000256" key="3">
    <source>
        <dbReference type="ARBA" id="ARBA00023163"/>
    </source>
</evidence>
<evidence type="ECO:0000313" key="6">
    <source>
        <dbReference type="Proteomes" id="UP001298753"/>
    </source>
</evidence>
<sequence>MGFQQSFKALSDPVRREILSLLRRGPMAAGDIAAHFEVSGATISHHLSVLRDAGLVLDDKQGKYIYYELNMSVVDEILEWISALKGDVRNEKNQ</sequence>
<dbReference type="InterPro" id="IPR001845">
    <property type="entry name" value="HTH_ArsR_DNA-bd_dom"/>
</dbReference>
<dbReference type="GO" id="GO:0003700">
    <property type="term" value="F:DNA-binding transcription factor activity"/>
    <property type="evidence" value="ECO:0007669"/>
    <property type="project" value="InterPro"/>
</dbReference>
<keyword evidence="2" id="KW-0238">DNA-binding</keyword>
<dbReference type="SMART" id="SM00418">
    <property type="entry name" value="HTH_ARSR"/>
    <property type="match status" value="1"/>
</dbReference>
<dbReference type="PANTHER" id="PTHR33154:SF33">
    <property type="entry name" value="TRANSCRIPTIONAL REPRESSOR SDPR"/>
    <property type="match status" value="1"/>
</dbReference>
<keyword evidence="1" id="KW-0805">Transcription regulation</keyword>
<dbReference type="PROSITE" id="PS50987">
    <property type="entry name" value="HTH_ARSR_2"/>
    <property type="match status" value="1"/>
</dbReference>
<comment type="caution">
    <text evidence="5">The sequence shown here is derived from an EMBL/GenBank/DDBJ whole genome shotgun (WGS) entry which is preliminary data.</text>
</comment>
<dbReference type="GeneID" id="98659270"/>
<evidence type="ECO:0000256" key="2">
    <source>
        <dbReference type="ARBA" id="ARBA00023125"/>
    </source>
</evidence>
<gene>
    <name evidence="5" type="ORF">LKD22_11250</name>
</gene>
<dbReference type="Gene3D" id="1.10.10.10">
    <property type="entry name" value="Winged helix-like DNA-binding domain superfamily/Winged helix DNA-binding domain"/>
    <property type="match status" value="1"/>
</dbReference>
<evidence type="ECO:0000259" key="4">
    <source>
        <dbReference type="PROSITE" id="PS50987"/>
    </source>
</evidence>
<dbReference type="InterPro" id="IPR036388">
    <property type="entry name" value="WH-like_DNA-bd_sf"/>
</dbReference>
<name>A0AAW4W3Y7_9FIRM</name>
<accession>A0AAW4W3Y7</accession>
<feature type="domain" description="HTH arsR-type" evidence="4">
    <location>
        <begin position="1"/>
        <end position="89"/>
    </location>
</feature>
<dbReference type="EMBL" id="JAJEPX010000046">
    <property type="protein sequence ID" value="MCC2177692.1"/>
    <property type="molecule type" value="Genomic_DNA"/>
</dbReference>
<reference evidence="5 6" key="1">
    <citation type="submission" date="2021-10" db="EMBL/GenBank/DDBJ databases">
        <title>Anaerobic single-cell dispensing facilitates the cultivation of human gut bacteria.</title>
        <authorList>
            <person name="Afrizal A."/>
        </authorList>
    </citation>
    <scope>NUCLEOTIDE SEQUENCE [LARGE SCALE GENOMIC DNA]</scope>
    <source>
        <strain evidence="5 6">CLA-AA-H270</strain>
    </source>
</reference>
<dbReference type="AlphaFoldDB" id="A0AAW4W3Y7"/>
<evidence type="ECO:0000256" key="1">
    <source>
        <dbReference type="ARBA" id="ARBA00023015"/>
    </source>
</evidence>
<dbReference type="Pfam" id="PF01022">
    <property type="entry name" value="HTH_5"/>
    <property type="match status" value="1"/>
</dbReference>
<dbReference type="InterPro" id="IPR051081">
    <property type="entry name" value="HTH_MetalResp_TranReg"/>
</dbReference>
<dbReference type="SUPFAM" id="SSF46785">
    <property type="entry name" value="Winged helix' DNA-binding domain"/>
    <property type="match status" value="1"/>
</dbReference>
<dbReference type="InterPro" id="IPR011991">
    <property type="entry name" value="ArsR-like_HTH"/>
</dbReference>
<dbReference type="NCBIfam" id="NF033788">
    <property type="entry name" value="HTH_metalloreg"/>
    <property type="match status" value="1"/>
</dbReference>
<dbReference type="GO" id="GO:0003677">
    <property type="term" value="F:DNA binding"/>
    <property type="evidence" value="ECO:0007669"/>
    <property type="project" value="UniProtKB-KW"/>
</dbReference>
<dbReference type="Proteomes" id="UP001298753">
    <property type="component" value="Unassembled WGS sequence"/>
</dbReference>
<protein>
    <submittedName>
        <fullName evidence="5">Autorepressor SdpR family transcription factor</fullName>
    </submittedName>
</protein>
<evidence type="ECO:0000313" key="5">
    <source>
        <dbReference type="EMBL" id="MCC2177692.1"/>
    </source>
</evidence>
<dbReference type="InterPro" id="IPR047796">
    <property type="entry name" value="SdpR-like_repress"/>
</dbReference>
<dbReference type="InterPro" id="IPR036390">
    <property type="entry name" value="WH_DNA-bd_sf"/>
</dbReference>
<organism evidence="5 6">
    <name type="scientific">Agathobaculum butyriciproducens</name>
    <dbReference type="NCBI Taxonomy" id="1628085"/>
    <lineage>
        <taxon>Bacteria</taxon>
        <taxon>Bacillati</taxon>
        <taxon>Bacillota</taxon>
        <taxon>Clostridia</taxon>
        <taxon>Eubacteriales</taxon>
        <taxon>Butyricicoccaceae</taxon>
        <taxon>Agathobaculum</taxon>
    </lineage>
</organism>
<dbReference type="NCBIfam" id="NF033789">
    <property type="entry name" value="repress_SdpR"/>
    <property type="match status" value="1"/>
</dbReference>